<proteinExistence type="predicted"/>
<gene>
    <name evidence="1" type="ORF">METZ01_LOCUS79836</name>
</gene>
<feature type="non-terminal residue" evidence="1">
    <location>
        <position position="22"/>
    </location>
</feature>
<protein>
    <submittedName>
        <fullName evidence="1">Uncharacterized protein</fullName>
    </submittedName>
</protein>
<organism evidence="1">
    <name type="scientific">marine metagenome</name>
    <dbReference type="NCBI Taxonomy" id="408172"/>
    <lineage>
        <taxon>unclassified sequences</taxon>
        <taxon>metagenomes</taxon>
        <taxon>ecological metagenomes</taxon>
    </lineage>
</organism>
<feature type="non-terminal residue" evidence="1">
    <location>
        <position position="1"/>
    </location>
</feature>
<sequence length="22" mass="2651">MVIIILMTKRKIFMIKKDAPFN</sequence>
<evidence type="ECO:0000313" key="1">
    <source>
        <dbReference type="EMBL" id="SVA26982.1"/>
    </source>
</evidence>
<dbReference type="EMBL" id="UINC01006346">
    <property type="protein sequence ID" value="SVA26982.1"/>
    <property type="molecule type" value="Genomic_DNA"/>
</dbReference>
<dbReference type="AlphaFoldDB" id="A0A381UFJ5"/>
<accession>A0A381UFJ5</accession>
<reference evidence="1" key="1">
    <citation type="submission" date="2018-05" db="EMBL/GenBank/DDBJ databases">
        <authorList>
            <person name="Lanie J.A."/>
            <person name="Ng W.-L."/>
            <person name="Kazmierczak K.M."/>
            <person name="Andrzejewski T.M."/>
            <person name="Davidsen T.M."/>
            <person name="Wayne K.J."/>
            <person name="Tettelin H."/>
            <person name="Glass J.I."/>
            <person name="Rusch D."/>
            <person name="Podicherti R."/>
            <person name="Tsui H.-C.T."/>
            <person name="Winkler M.E."/>
        </authorList>
    </citation>
    <scope>NUCLEOTIDE SEQUENCE</scope>
</reference>
<name>A0A381UFJ5_9ZZZZ</name>